<dbReference type="Gene3D" id="3.40.50.2000">
    <property type="entry name" value="Glycogen Phosphorylase B"/>
    <property type="match status" value="2"/>
</dbReference>
<accession>A0A6G5RIT2</accession>
<keyword evidence="1" id="KW-0808">Transferase</keyword>
<dbReference type="AlphaFoldDB" id="A0A6G5RIT2"/>
<dbReference type="InterPro" id="IPR010610">
    <property type="entry name" value="EryCIII-like_C"/>
</dbReference>
<evidence type="ECO:0000259" key="3">
    <source>
        <dbReference type="Pfam" id="PF06722"/>
    </source>
</evidence>
<sequence length="379" mass="41021">MKALFYAAGTSPASAFAIGPLASALRASGHDILVASFEEMSGAVTGIGLPSIPVARGHTTESIKAASDGKPAIEYPHRPEQEMPYLGHWFGRQGSYVFDDLVDISRTWGADVLVAGSQGHGAEIAARFLDIPFVRQSWDLFDVSGYEEHLHKEMADELAKIGADSLPDPSLKIDICPPGLTGTDGTFMRWTPHNKQREIEPWMLKTPDSGRVCLTMGSFRYAFPGAMDRISAIVEGLLELEVEVVVAIGEAEGKRLEEKYPRVRAGWIPLEAILPTCEVIIHPAGGLTAINAINTATPQLILNPFEAFVPRLKHLTDYGCARTLYREEGTPEAIAQVVKEMLGDSSYCLKARNLAERAATAPTAVGMVPLIEELVGKKG</sequence>
<dbReference type="KEGG" id="shaw:CEB94_23505"/>
<dbReference type="Pfam" id="PF06722">
    <property type="entry name" value="EryCIII-like_C"/>
    <property type="match status" value="1"/>
</dbReference>
<evidence type="ECO:0000313" key="6">
    <source>
        <dbReference type="Proteomes" id="UP000495940"/>
    </source>
</evidence>
<feature type="domain" description="Erythromycin biosynthesis protein CIII-like C-terminal" evidence="3">
    <location>
        <begin position="234"/>
        <end position="374"/>
    </location>
</feature>
<dbReference type="GO" id="GO:0016757">
    <property type="term" value="F:glycosyltransferase activity"/>
    <property type="evidence" value="ECO:0007669"/>
    <property type="project" value="UniProtKB-ARBA"/>
</dbReference>
<dbReference type="EMBL" id="CP021978">
    <property type="protein sequence ID" value="QCD57482.1"/>
    <property type="molecule type" value="Genomic_DNA"/>
</dbReference>
<dbReference type="Proteomes" id="UP000495940">
    <property type="component" value="Chromosome"/>
</dbReference>
<organism evidence="5 6">
    <name type="scientific">Streptomyces hawaiiensis</name>
    <dbReference type="NCBI Taxonomy" id="67305"/>
    <lineage>
        <taxon>Bacteria</taxon>
        <taxon>Bacillati</taxon>
        <taxon>Actinomycetota</taxon>
        <taxon>Actinomycetes</taxon>
        <taxon>Kitasatosporales</taxon>
        <taxon>Streptomycetaceae</taxon>
        <taxon>Streptomyces</taxon>
    </lineage>
</organism>
<name>A0A6G5RIT2_9ACTN</name>
<evidence type="ECO:0000256" key="2">
    <source>
        <dbReference type="SAM" id="SignalP"/>
    </source>
</evidence>
<dbReference type="Pfam" id="PF21036">
    <property type="entry name" value="EryCIII-like_N"/>
    <property type="match status" value="1"/>
</dbReference>
<feature type="signal peptide" evidence="2">
    <location>
        <begin position="1"/>
        <end position="17"/>
    </location>
</feature>
<evidence type="ECO:0000259" key="4">
    <source>
        <dbReference type="Pfam" id="PF21036"/>
    </source>
</evidence>
<dbReference type="InterPro" id="IPR048284">
    <property type="entry name" value="EryCIII-like_N"/>
</dbReference>
<evidence type="ECO:0000313" key="5">
    <source>
        <dbReference type="EMBL" id="QCD57482.1"/>
    </source>
</evidence>
<proteinExistence type="predicted"/>
<feature type="chain" id="PRO_5039028060" evidence="2">
    <location>
        <begin position="18"/>
        <end position="379"/>
    </location>
</feature>
<dbReference type="SUPFAM" id="SSF53756">
    <property type="entry name" value="UDP-Glycosyltransferase/glycogen phosphorylase"/>
    <property type="match status" value="1"/>
</dbReference>
<protein>
    <submittedName>
        <fullName evidence="5">Uncharacterized protein</fullName>
    </submittedName>
</protein>
<evidence type="ECO:0000256" key="1">
    <source>
        <dbReference type="ARBA" id="ARBA00022679"/>
    </source>
</evidence>
<dbReference type="RefSeq" id="WP_175434042.1">
    <property type="nucleotide sequence ID" value="NZ_CP021978.1"/>
</dbReference>
<reference evidence="5 6" key="1">
    <citation type="submission" date="2017-06" db="EMBL/GenBank/DDBJ databases">
        <title>Complete Genome Sequence of Streptomyces hawaiiensis NRRL 15010 and insights into acyldepsipeptides biosynthesis.</title>
        <authorList>
            <person name="Mariita R.M."/>
            <person name="Sello J.K."/>
        </authorList>
    </citation>
    <scope>NUCLEOTIDE SEQUENCE [LARGE SCALE GENOMIC DNA]</scope>
    <source>
        <strain evidence="5 6">ATCC 12236</strain>
    </source>
</reference>
<keyword evidence="6" id="KW-1185">Reference proteome</keyword>
<keyword evidence="2" id="KW-0732">Signal</keyword>
<gene>
    <name evidence="5" type="ORF">CEB94_23505</name>
</gene>
<feature type="domain" description="Erythromycin biosynthesis protein CIII-like N-terminal" evidence="4">
    <location>
        <begin position="24"/>
        <end position="217"/>
    </location>
</feature>